<evidence type="ECO:0000313" key="2">
    <source>
        <dbReference type="EMBL" id="QDZ16697.1"/>
    </source>
</evidence>
<name>A0A5B8M877_9MICO</name>
<dbReference type="KEGG" id="huw:FPZ11_04705"/>
<evidence type="ECO:0008006" key="4">
    <source>
        <dbReference type="Google" id="ProtNLM"/>
    </source>
</evidence>
<dbReference type="GO" id="GO:0016747">
    <property type="term" value="F:acyltransferase activity, transferring groups other than amino-acyl groups"/>
    <property type="evidence" value="ECO:0007669"/>
    <property type="project" value="TreeGrafter"/>
</dbReference>
<dbReference type="InterPro" id="IPR000801">
    <property type="entry name" value="Esterase-like"/>
</dbReference>
<dbReference type="InterPro" id="IPR029058">
    <property type="entry name" value="AB_hydrolase_fold"/>
</dbReference>
<dbReference type="Gene3D" id="3.40.50.1820">
    <property type="entry name" value="alpha/beta hydrolase"/>
    <property type="match status" value="1"/>
</dbReference>
<dbReference type="OrthoDB" id="3723842at2"/>
<keyword evidence="1" id="KW-0472">Membrane</keyword>
<keyword evidence="3" id="KW-1185">Reference proteome</keyword>
<feature type="transmembrane region" description="Helical" evidence="1">
    <location>
        <begin position="24"/>
        <end position="45"/>
    </location>
</feature>
<keyword evidence="1" id="KW-1133">Transmembrane helix</keyword>
<dbReference type="InterPro" id="IPR050583">
    <property type="entry name" value="Mycobacterial_A85_antigen"/>
</dbReference>
<organism evidence="2 3">
    <name type="scientific">Humibacter ginsenosidimutans</name>
    <dbReference type="NCBI Taxonomy" id="2599293"/>
    <lineage>
        <taxon>Bacteria</taxon>
        <taxon>Bacillati</taxon>
        <taxon>Actinomycetota</taxon>
        <taxon>Actinomycetes</taxon>
        <taxon>Micrococcales</taxon>
        <taxon>Microbacteriaceae</taxon>
        <taxon>Humibacter</taxon>
    </lineage>
</organism>
<proteinExistence type="predicted"/>
<gene>
    <name evidence="2" type="ORF">FPZ11_04705</name>
</gene>
<sequence length="411" mass="43052">MAALLAAYLLVRSPWPLGLVRTVVAGLVGAAAALFACWLFGDVWNVFGIDLTATTRMWVALACAGIGLAVANLWGSRWYRVVIACVSIPVFLLAGAAGVNMDFGAFRNVSEVVQSTPYRSMPTARLHGTAGVMPQGLLASWRADAPLPAHGKIGTVHIPATASHFRARDAVIYLPPAALVPNAPKLPVIVAFPGQPGTPAYMFTSGRMGAILDAYAAQHHGLAPIVVAPDQLGEPDRNPMCVDSPIGNSATYLTVDVPNWIRSHLNVANTPDAWAIIGYSQGGTCSIQLGGGHPELFRTIVDISGELVPTIGADTVARGFGGSTAAYDAAKPLSILAAHTPYHDTTAIFAAGAEDTKYSGFARAVFGAATKAGMTTKLIISPGTAHDWHTVLYVFHRTLPDLASRLLGSKA</sequence>
<dbReference type="Proteomes" id="UP000320216">
    <property type="component" value="Chromosome"/>
</dbReference>
<evidence type="ECO:0000313" key="3">
    <source>
        <dbReference type="Proteomes" id="UP000320216"/>
    </source>
</evidence>
<protein>
    <recommendedName>
        <fullName evidence="4">Esterase</fullName>
    </recommendedName>
</protein>
<keyword evidence="1" id="KW-0812">Transmembrane</keyword>
<dbReference type="EMBL" id="CP042305">
    <property type="protein sequence ID" value="QDZ16697.1"/>
    <property type="molecule type" value="Genomic_DNA"/>
</dbReference>
<dbReference type="PANTHER" id="PTHR48098">
    <property type="entry name" value="ENTEROCHELIN ESTERASE-RELATED"/>
    <property type="match status" value="1"/>
</dbReference>
<dbReference type="SUPFAM" id="SSF53474">
    <property type="entry name" value="alpha/beta-Hydrolases"/>
    <property type="match status" value="1"/>
</dbReference>
<accession>A0A5B8M877</accession>
<dbReference type="PANTHER" id="PTHR48098:SF1">
    <property type="entry name" value="DIACYLGLYCEROL ACYLTRANSFERASE_MYCOLYLTRANSFERASE AG85A"/>
    <property type="match status" value="1"/>
</dbReference>
<dbReference type="AlphaFoldDB" id="A0A5B8M877"/>
<evidence type="ECO:0000256" key="1">
    <source>
        <dbReference type="SAM" id="Phobius"/>
    </source>
</evidence>
<feature type="transmembrane region" description="Helical" evidence="1">
    <location>
        <begin position="57"/>
        <end position="75"/>
    </location>
</feature>
<reference evidence="2 3" key="1">
    <citation type="submission" date="2019-07" db="EMBL/GenBank/DDBJ databases">
        <title>Full genome sequence of Humibacter sp. WJ7-1.</title>
        <authorList>
            <person name="Im W.-T."/>
        </authorList>
    </citation>
    <scope>NUCLEOTIDE SEQUENCE [LARGE SCALE GENOMIC DNA]</scope>
    <source>
        <strain evidence="2 3">WJ7-1</strain>
    </source>
</reference>
<feature type="transmembrane region" description="Helical" evidence="1">
    <location>
        <begin position="81"/>
        <end position="99"/>
    </location>
</feature>
<dbReference type="Pfam" id="PF00756">
    <property type="entry name" value="Esterase"/>
    <property type="match status" value="1"/>
</dbReference>